<name>A0A8X6T7R3_NEPPI</name>
<dbReference type="AlphaFoldDB" id="A0A8X6T7R3"/>
<feature type="non-terminal residue" evidence="1">
    <location>
        <position position="1"/>
    </location>
</feature>
<accession>A0A8X6T7R3</accession>
<sequence>WYRATAAQLVRINCMTDPPLNLHFGTRKYYFTYLTQNLNPSISARLQIFFDIKYHNLLVGNFHLMFSG</sequence>
<evidence type="ECO:0000313" key="2">
    <source>
        <dbReference type="Proteomes" id="UP000887013"/>
    </source>
</evidence>
<reference evidence="1" key="1">
    <citation type="submission" date="2020-08" db="EMBL/GenBank/DDBJ databases">
        <title>Multicomponent nature underlies the extraordinary mechanical properties of spider dragline silk.</title>
        <authorList>
            <person name="Kono N."/>
            <person name="Nakamura H."/>
            <person name="Mori M."/>
            <person name="Yoshida Y."/>
            <person name="Ohtoshi R."/>
            <person name="Malay A.D."/>
            <person name="Moran D.A.P."/>
            <person name="Tomita M."/>
            <person name="Numata K."/>
            <person name="Arakawa K."/>
        </authorList>
    </citation>
    <scope>NUCLEOTIDE SEQUENCE</scope>
</reference>
<evidence type="ECO:0000313" key="1">
    <source>
        <dbReference type="EMBL" id="GFS85687.1"/>
    </source>
</evidence>
<dbReference type="EMBL" id="BMAW01003826">
    <property type="protein sequence ID" value="GFS85687.1"/>
    <property type="molecule type" value="Genomic_DNA"/>
</dbReference>
<proteinExistence type="predicted"/>
<gene>
    <name evidence="1" type="ORF">NPIL_125431</name>
</gene>
<organism evidence="1 2">
    <name type="scientific">Nephila pilipes</name>
    <name type="common">Giant wood spider</name>
    <name type="synonym">Nephila maculata</name>
    <dbReference type="NCBI Taxonomy" id="299642"/>
    <lineage>
        <taxon>Eukaryota</taxon>
        <taxon>Metazoa</taxon>
        <taxon>Ecdysozoa</taxon>
        <taxon>Arthropoda</taxon>
        <taxon>Chelicerata</taxon>
        <taxon>Arachnida</taxon>
        <taxon>Araneae</taxon>
        <taxon>Araneomorphae</taxon>
        <taxon>Entelegynae</taxon>
        <taxon>Araneoidea</taxon>
        <taxon>Nephilidae</taxon>
        <taxon>Nephila</taxon>
    </lineage>
</organism>
<comment type="caution">
    <text evidence="1">The sequence shown here is derived from an EMBL/GenBank/DDBJ whole genome shotgun (WGS) entry which is preliminary data.</text>
</comment>
<protein>
    <submittedName>
        <fullName evidence="1">Uncharacterized protein</fullName>
    </submittedName>
</protein>
<dbReference type="Proteomes" id="UP000887013">
    <property type="component" value="Unassembled WGS sequence"/>
</dbReference>
<keyword evidence="2" id="KW-1185">Reference proteome</keyword>